<reference evidence="2 3" key="1">
    <citation type="submission" date="2020-05" db="EMBL/GenBank/DDBJ databases">
        <title>Draft genome sequence of Mycobacterium hippocampi DL, isolated from European seabass, Dicentrarchus labrax, reared in fish farms.</title>
        <authorList>
            <person name="Stathopoulou P."/>
            <person name="Asimakis E."/>
            <person name="Tzokas K."/>
            <person name="Batargias C."/>
            <person name="Tsiamis G."/>
        </authorList>
    </citation>
    <scope>NUCLEOTIDE SEQUENCE [LARGE SCALE GENOMIC DNA]</scope>
    <source>
        <strain evidence="2 3">DL</strain>
    </source>
</reference>
<protein>
    <submittedName>
        <fullName evidence="2">Uncharacterized protein</fullName>
    </submittedName>
</protein>
<feature type="compositionally biased region" description="Low complexity" evidence="1">
    <location>
        <begin position="47"/>
        <end position="59"/>
    </location>
</feature>
<feature type="compositionally biased region" description="Basic and acidic residues" evidence="1">
    <location>
        <begin position="60"/>
        <end position="87"/>
    </location>
</feature>
<dbReference type="EMBL" id="JABFYL010000045">
    <property type="protein sequence ID" value="NVN52798.1"/>
    <property type="molecule type" value="Genomic_DNA"/>
</dbReference>
<feature type="region of interest" description="Disordered" evidence="1">
    <location>
        <begin position="47"/>
        <end position="115"/>
    </location>
</feature>
<dbReference type="AlphaFoldDB" id="A0A850PQ92"/>
<comment type="caution">
    <text evidence="2">The sequence shown here is derived from an EMBL/GenBank/DDBJ whole genome shotgun (WGS) entry which is preliminary data.</text>
</comment>
<gene>
    <name evidence="2" type="ORF">HLY00_4509</name>
</gene>
<evidence type="ECO:0000313" key="3">
    <source>
        <dbReference type="Proteomes" id="UP000570517"/>
    </source>
</evidence>
<proteinExistence type="predicted"/>
<evidence type="ECO:0000256" key="1">
    <source>
        <dbReference type="SAM" id="MobiDB-lite"/>
    </source>
</evidence>
<dbReference type="Proteomes" id="UP000570517">
    <property type="component" value="Unassembled WGS sequence"/>
</dbReference>
<organism evidence="2 3">
    <name type="scientific">Mycolicibacterium hippocampi</name>
    <dbReference type="NCBI Taxonomy" id="659824"/>
    <lineage>
        <taxon>Bacteria</taxon>
        <taxon>Bacillati</taxon>
        <taxon>Actinomycetota</taxon>
        <taxon>Actinomycetes</taxon>
        <taxon>Mycobacteriales</taxon>
        <taxon>Mycobacteriaceae</taxon>
        <taxon>Mycolicibacterium</taxon>
    </lineage>
</organism>
<dbReference type="RefSeq" id="WP_178361014.1">
    <property type="nucleotide sequence ID" value="NZ_JABFYL010000045.1"/>
</dbReference>
<keyword evidence="3" id="KW-1185">Reference proteome</keyword>
<name>A0A850PQ92_9MYCO</name>
<sequence length="115" mass="11711">MATTTTRAVTKLGGIGAIVVAASAVFIGVSAGTAQADVTEFGADPRVSSRQAASSSQGGVRHDATWGEVRGTDIGDVHAHGEVKESMKAVPTRPRGTRAPGFNSGWHTGIRGGLR</sequence>
<evidence type="ECO:0000313" key="2">
    <source>
        <dbReference type="EMBL" id="NVN52798.1"/>
    </source>
</evidence>
<accession>A0A850PQ92</accession>